<keyword evidence="2" id="KW-1185">Reference proteome</keyword>
<dbReference type="EMBL" id="OC864431">
    <property type="protein sequence ID" value="CAD7631697.1"/>
    <property type="molecule type" value="Genomic_DNA"/>
</dbReference>
<evidence type="ECO:0000313" key="2">
    <source>
        <dbReference type="Proteomes" id="UP000759131"/>
    </source>
</evidence>
<dbReference type="EMBL" id="CAJPIZ010009856">
    <property type="protein sequence ID" value="CAG2112127.1"/>
    <property type="molecule type" value="Genomic_DNA"/>
</dbReference>
<dbReference type="AlphaFoldDB" id="A0A7R9KYE5"/>
<dbReference type="OrthoDB" id="6423362at2759"/>
<evidence type="ECO:0000313" key="1">
    <source>
        <dbReference type="EMBL" id="CAD7631697.1"/>
    </source>
</evidence>
<protein>
    <submittedName>
        <fullName evidence="1">Uncharacterized protein</fullName>
    </submittedName>
</protein>
<organism evidence="1">
    <name type="scientific">Medioppia subpectinata</name>
    <dbReference type="NCBI Taxonomy" id="1979941"/>
    <lineage>
        <taxon>Eukaryota</taxon>
        <taxon>Metazoa</taxon>
        <taxon>Ecdysozoa</taxon>
        <taxon>Arthropoda</taxon>
        <taxon>Chelicerata</taxon>
        <taxon>Arachnida</taxon>
        <taxon>Acari</taxon>
        <taxon>Acariformes</taxon>
        <taxon>Sarcoptiformes</taxon>
        <taxon>Oribatida</taxon>
        <taxon>Brachypylina</taxon>
        <taxon>Oppioidea</taxon>
        <taxon>Oppiidae</taxon>
        <taxon>Medioppia</taxon>
    </lineage>
</organism>
<dbReference type="Proteomes" id="UP000759131">
    <property type="component" value="Unassembled WGS sequence"/>
</dbReference>
<accession>A0A7R9KYE5</accession>
<reference evidence="1" key="1">
    <citation type="submission" date="2020-11" db="EMBL/GenBank/DDBJ databases">
        <authorList>
            <person name="Tran Van P."/>
        </authorList>
    </citation>
    <scope>NUCLEOTIDE SEQUENCE</scope>
</reference>
<gene>
    <name evidence="1" type="ORF">OSB1V03_LOCUS12106</name>
</gene>
<name>A0A7R9KYE5_9ACAR</name>
<sequence length="117" mass="13721">MIMSFKTTASLEQLENIVDSNPELLEQYVLKHVDSDLLEKWLFKKTQNNRKRSLTKARIKSNNYHDKSILLEELEKYLHHNEPNKINVLTQLASTLAYAVDANQWNAFILDNISNIY</sequence>
<proteinExistence type="predicted"/>